<evidence type="ECO:0000256" key="5">
    <source>
        <dbReference type="ARBA" id="ARBA00022989"/>
    </source>
</evidence>
<sequence length="804" mass="85956">MSKTAHAQDEDVSCGVGVCKPSWAARLANPKMFLLSWCLVIMTYLSGGAYVGGVLTTLEKRFGLQSQQLGLISSAADVGSMLTVLFVTYYGGKPGVSRPKIIGVGALLLAVAAVLSGAPHFFAPAYDVNLQSTGNSTRKDTCVANQTIPSCGREEAEAESAKMGWLALLLFAQVIYGIGGTPVRPLGTTYIDDQVSRKSAPLYFAMKKPDNDDDEEEKDEKSAKGRMLPMMDTDRREPLLDSTRGLVEQLKDMAKSLKSILTNATFMMLCLSGVCNTSVSGAYSFMPKFMEVQFGIPKSRANLLVAPVVLPTMIVGFLVSGYIIKRFKLSPRQCVYMSITCTAVSSLGFVGMFFFTCPVPPMAGVTIPYGYSPYMPNAPSLSAEDFNLLSPCNTECSCSTEKYSPVCGSDGVTYFSGCHAGCTVKQSFTHPMGFTLANYSNCACLAKLPPEVLMKLAEKFGRGGKRPGGKPSPGGQMQPAAGGIEQEEAQPRERRNATTPGIPDGQDPGTEPGMPESGTQRPATGPVMPDSGGQRPGTGDGMPDSGAGGKRPGTGDGMPDSGGKRPGEDGMPDSGGQRPGTGDGMPDSGGQRPGTGVPGKGPMIPPGMGMPNFAIGAPCPQICKQWKYWVASFVTVGFISSFGFIPSIIAVLRSLTPETKSFGMGVQIVFYRLIGFIPSPIYFGALIDSTCLLWNTTCGRRGSCILYDLERNRYYFFGLMVMLRMCSILFELVAAHLFKKREESDPKDKKVTSGDIASSLGSLAGSIKSLDMTGRDDLPRMKDTQDLRMNIWKKRGMEEAKPLA</sequence>
<evidence type="ECO:0000256" key="9">
    <source>
        <dbReference type="SAM" id="Phobius"/>
    </source>
</evidence>
<reference evidence="11" key="1">
    <citation type="submission" date="2022-01" db="EMBL/GenBank/DDBJ databases">
        <authorList>
            <person name="Braso-Vives M."/>
        </authorList>
    </citation>
    <scope>NUCLEOTIDE SEQUENCE</scope>
</reference>
<feature type="region of interest" description="Disordered" evidence="8">
    <location>
        <begin position="205"/>
        <end position="232"/>
    </location>
</feature>
<feature type="transmembrane region" description="Helical" evidence="9">
    <location>
        <begin position="71"/>
        <end position="89"/>
    </location>
</feature>
<feature type="domain" description="Kazal-like" evidence="10">
    <location>
        <begin position="395"/>
        <end position="442"/>
    </location>
</feature>
<feature type="transmembrane region" description="Helical" evidence="9">
    <location>
        <begin position="260"/>
        <end position="283"/>
    </location>
</feature>
<dbReference type="Gene3D" id="1.20.1250.20">
    <property type="entry name" value="MFS general substrate transporter like domains"/>
    <property type="match status" value="2"/>
</dbReference>
<feature type="transmembrane region" description="Helical" evidence="9">
    <location>
        <begin position="673"/>
        <end position="695"/>
    </location>
</feature>
<dbReference type="OrthoDB" id="5062115at2759"/>
<dbReference type="SMART" id="SM00280">
    <property type="entry name" value="KAZAL"/>
    <property type="match status" value="1"/>
</dbReference>
<evidence type="ECO:0000256" key="8">
    <source>
        <dbReference type="SAM" id="MobiDB-lite"/>
    </source>
</evidence>
<dbReference type="PANTHER" id="PTHR11388:SF157">
    <property type="entry name" value="SOLUTE CARRIER ORGANIC ANION TRANSPORTER FAMILY MEMBER 2A1-LIKE"/>
    <property type="match status" value="1"/>
</dbReference>
<feature type="compositionally biased region" description="Gly residues" evidence="8">
    <location>
        <begin position="534"/>
        <end position="556"/>
    </location>
</feature>
<dbReference type="AlphaFoldDB" id="A0A8K0EE47"/>
<keyword evidence="7" id="KW-1015">Disulfide bond</keyword>
<dbReference type="Pfam" id="PF03137">
    <property type="entry name" value="OATP"/>
    <property type="match status" value="3"/>
</dbReference>
<feature type="transmembrane region" description="Helical" evidence="9">
    <location>
        <begin position="163"/>
        <end position="179"/>
    </location>
</feature>
<dbReference type="GO" id="GO:0015347">
    <property type="term" value="F:sodium-independent organic anion transmembrane transporter activity"/>
    <property type="evidence" value="ECO:0007669"/>
    <property type="project" value="TreeGrafter"/>
</dbReference>
<dbReference type="InterPro" id="IPR036259">
    <property type="entry name" value="MFS_trans_sf"/>
</dbReference>
<dbReference type="Proteomes" id="UP000838412">
    <property type="component" value="Chromosome 16"/>
</dbReference>
<feature type="transmembrane region" description="Helical" evidence="9">
    <location>
        <begin position="101"/>
        <end position="122"/>
    </location>
</feature>
<evidence type="ECO:0000259" key="10">
    <source>
        <dbReference type="SMART" id="SM00280"/>
    </source>
</evidence>
<dbReference type="EMBL" id="OV696701">
    <property type="protein sequence ID" value="CAH1248316.1"/>
    <property type="molecule type" value="Genomic_DNA"/>
</dbReference>
<comment type="subcellular location">
    <subcellularLocation>
        <location evidence="1">Cell membrane</location>
        <topology evidence="1">Multi-pass membrane protein</topology>
    </subcellularLocation>
</comment>
<accession>A0A8K0EE47</accession>
<feature type="transmembrane region" description="Helical" evidence="9">
    <location>
        <begin position="32"/>
        <end position="51"/>
    </location>
</feature>
<feature type="transmembrane region" description="Helical" evidence="9">
    <location>
        <begin position="628"/>
        <end position="652"/>
    </location>
</feature>
<dbReference type="Gene3D" id="3.30.60.30">
    <property type="match status" value="1"/>
</dbReference>
<evidence type="ECO:0000256" key="1">
    <source>
        <dbReference type="ARBA" id="ARBA00004651"/>
    </source>
</evidence>
<dbReference type="SUPFAM" id="SSF100895">
    <property type="entry name" value="Kazal-type serine protease inhibitors"/>
    <property type="match status" value="1"/>
</dbReference>
<dbReference type="InterPro" id="IPR004156">
    <property type="entry name" value="OATP"/>
</dbReference>
<feature type="transmembrane region" description="Helical" evidence="9">
    <location>
        <begin position="715"/>
        <end position="738"/>
    </location>
</feature>
<organism evidence="11 12">
    <name type="scientific">Branchiostoma lanceolatum</name>
    <name type="common">Common lancelet</name>
    <name type="synonym">Amphioxus lanceolatum</name>
    <dbReference type="NCBI Taxonomy" id="7740"/>
    <lineage>
        <taxon>Eukaryota</taxon>
        <taxon>Metazoa</taxon>
        <taxon>Chordata</taxon>
        <taxon>Cephalochordata</taxon>
        <taxon>Leptocardii</taxon>
        <taxon>Amphioxiformes</taxon>
        <taxon>Branchiostomatidae</taxon>
        <taxon>Branchiostoma</taxon>
    </lineage>
</organism>
<dbReference type="CDD" id="cd17336">
    <property type="entry name" value="MFS_SLCO_OATP"/>
    <property type="match status" value="1"/>
</dbReference>
<comment type="similarity">
    <text evidence="2">Belongs to the organo anion transporter (TC 2.A.60) family.</text>
</comment>
<dbReference type="GO" id="GO:0016323">
    <property type="term" value="C:basolateral plasma membrane"/>
    <property type="evidence" value="ECO:0007669"/>
    <property type="project" value="TreeGrafter"/>
</dbReference>
<dbReference type="PANTHER" id="PTHR11388">
    <property type="entry name" value="ORGANIC ANION TRANSPORTER"/>
    <property type="match status" value="1"/>
</dbReference>
<dbReference type="InterPro" id="IPR002350">
    <property type="entry name" value="Kazal_dom"/>
</dbReference>
<dbReference type="InterPro" id="IPR036058">
    <property type="entry name" value="Kazal_dom_sf"/>
</dbReference>
<evidence type="ECO:0000256" key="7">
    <source>
        <dbReference type="ARBA" id="ARBA00023157"/>
    </source>
</evidence>
<dbReference type="SUPFAM" id="SSF103473">
    <property type="entry name" value="MFS general substrate transporter"/>
    <property type="match status" value="2"/>
</dbReference>
<keyword evidence="12" id="KW-1185">Reference proteome</keyword>
<evidence type="ECO:0000313" key="11">
    <source>
        <dbReference type="EMBL" id="CAH1248316.1"/>
    </source>
</evidence>
<keyword evidence="5 9" id="KW-1133">Transmembrane helix</keyword>
<evidence type="ECO:0000256" key="4">
    <source>
        <dbReference type="ARBA" id="ARBA00022692"/>
    </source>
</evidence>
<feature type="transmembrane region" description="Helical" evidence="9">
    <location>
        <begin position="303"/>
        <end position="323"/>
    </location>
</feature>
<proteinExistence type="inferred from homology"/>
<evidence type="ECO:0000256" key="2">
    <source>
        <dbReference type="ARBA" id="ARBA00009657"/>
    </source>
</evidence>
<gene>
    <name evidence="11" type="primary">SLCO3A1</name>
    <name evidence="11" type="ORF">BLAG_LOCUS9671</name>
</gene>
<evidence type="ECO:0000256" key="3">
    <source>
        <dbReference type="ARBA" id="ARBA00022475"/>
    </source>
</evidence>
<keyword evidence="3" id="KW-1003">Cell membrane</keyword>
<evidence type="ECO:0000313" key="12">
    <source>
        <dbReference type="Proteomes" id="UP000838412"/>
    </source>
</evidence>
<protein>
    <submittedName>
        <fullName evidence="11">SLCO3A1 protein</fullName>
    </submittedName>
</protein>
<keyword evidence="6 9" id="KW-0472">Membrane</keyword>
<evidence type="ECO:0000256" key="6">
    <source>
        <dbReference type="ARBA" id="ARBA00023136"/>
    </source>
</evidence>
<feature type="region of interest" description="Disordered" evidence="8">
    <location>
        <begin position="461"/>
        <end position="605"/>
    </location>
</feature>
<keyword evidence="4 9" id="KW-0812">Transmembrane</keyword>
<name>A0A8K0EE47_BRALA</name>
<dbReference type="GO" id="GO:0043252">
    <property type="term" value="P:sodium-independent organic anion transport"/>
    <property type="evidence" value="ECO:0007669"/>
    <property type="project" value="TreeGrafter"/>
</dbReference>